<dbReference type="EMBL" id="JACHHT010000001">
    <property type="protein sequence ID" value="MBB6520012.1"/>
    <property type="molecule type" value="Genomic_DNA"/>
</dbReference>
<protein>
    <submittedName>
        <fullName evidence="1">Na+-transporting NADH:ubiquinone oxidoreductase subunit NqrF</fullName>
    </submittedName>
</protein>
<keyword evidence="2" id="KW-1185">Reference proteome</keyword>
<accession>A0A7X0JPV4</accession>
<dbReference type="RefSeq" id="WP_166852538.1">
    <property type="nucleotide sequence ID" value="NZ_JAAONY010000001.1"/>
</dbReference>
<evidence type="ECO:0000313" key="2">
    <source>
        <dbReference type="Proteomes" id="UP000528457"/>
    </source>
</evidence>
<reference evidence="1 2" key="1">
    <citation type="submission" date="2020-08" db="EMBL/GenBank/DDBJ databases">
        <title>Genomic Encyclopedia of Type Strains, Phase IV (KMG-IV): sequencing the most valuable type-strain genomes for metagenomic binning, comparative biology and taxonomic classification.</title>
        <authorList>
            <person name="Goeker M."/>
        </authorList>
    </citation>
    <scope>NUCLEOTIDE SEQUENCE [LARGE SCALE GENOMIC DNA]</scope>
    <source>
        <strain evidence="1 2">DSM 22368</strain>
    </source>
</reference>
<evidence type="ECO:0000313" key="1">
    <source>
        <dbReference type="EMBL" id="MBB6520012.1"/>
    </source>
</evidence>
<gene>
    <name evidence="1" type="ORF">HNR48_000290</name>
</gene>
<dbReference type="InParanoid" id="A0A7X0JPV4"/>
<organism evidence="1 2">
    <name type="scientific">Pseudoteredinibacter isoporae</name>
    <dbReference type="NCBI Taxonomy" id="570281"/>
    <lineage>
        <taxon>Bacteria</taxon>
        <taxon>Pseudomonadati</taxon>
        <taxon>Pseudomonadota</taxon>
        <taxon>Gammaproteobacteria</taxon>
        <taxon>Cellvibrionales</taxon>
        <taxon>Cellvibrionaceae</taxon>
        <taxon>Pseudoteredinibacter</taxon>
    </lineage>
</organism>
<dbReference type="Proteomes" id="UP000528457">
    <property type="component" value="Unassembled WGS sequence"/>
</dbReference>
<name>A0A7X0JPV4_9GAMM</name>
<sequence length="110" mass="12243">MNQYLISYTLFSQKESVSAKDVQPSKSIELAVQILNRLEIGDDLYVTIVPSGDRLIISVVEQGVYVELDCASGGYLGKTVGRSEAREILESSDQYFNSPEDHGFELMPYS</sequence>
<dbReference type="AlphaFoldDB" id="A0A7X0JPV4"/>
<comment type="caution">
    <text evidence="1">The sequence shown here is derived from an EMBL/GenBank/DDBJ whole genome shotgun (WGS) entry which is preliminary data.</text>
</comment>
<keyword evidence="1" id="KW-0830">Ubiquinone</keyword>
<proteinExistence type="predicted"/>